<dbReference type="Pfam" id="PF00067">
    <property type="entry name" value="p450"/>
    <property type="match status" value="1"/>
</dbReference>
<keyword evidence="11" id="KW-1185">Reference proteome</keyword>
<comment type="cofactor">
    <cofactor evidence="1">
        <name>heme</name>
        <dbReference type="ChEBI" id="CHEBI:30413"/>
    </cofactor>
</comment>
<dbReference type="GO" id="GO:0005506">
    <property type="term" value="F:iron ion binding"/>
    <property type="evidence" value="ECO:0007669"/>
    <property type="project" value="InterPro"/>
</dbReference>
<dbReference type="Gene3D" id="1.10.630.10">
    <property type="entry name" value="Cytochrome P450"/>
    <property type="match status" value="1"/>
</dbReference>
<dbReference type="AlphaFoldDB" id="A0A067NBA7"/>
<gene>
    <name evidence="10" type="ORF">BOTBODRAFT_168660</name>
</gene>
<dbReference type="OrthoDB" id="2789670at2759"/>
<comment type="pathway">
    <text evidence="2">Secondary metabolite biosynthesis.</text>
</comment>
<evidence type="ECO:0000256" key="1">
    <source>
        <dbReference type="ARBA" id="ARBA00001971"/>
    </source>
</evidence>
<dbReference type="HOGENOM" id="CLU_001570_2_2_1"/>
<dbReference type="GO" id="GO:0016705">
    <property type="term" value="F:oxidoreductase activity, acting on paired donors, with incorporation or reduction of molecular oxygen"/>
    <property type="evidence" value="ECO:0007669"/>
    <property type="project" value="InterPro"/>
</dbReference>
<dbReference type="GO" id="GO:0020037">
    <property type="term" value="F:heme binding"/>
    <property type="evidence" value="ECO:0007669"/>
    <property type="project" value="InterPro"/>
</dbReference>
<evidence type="ECO:0000256" key="3">
    <source>
        <dbReference type="ARBA" id="ARBA00010617"/>
    </source>
</evidence>
<comment type="similarity">
    <text evidence="3">Belongs to the cytochrome P450 family.</text>
</comment>
<protein>
    <recommendedName>
        <fullName evidence="12">Cytochrome P450</fullName>
    </recommendedName>
</protein>
<evidence type="ECO:0000256" key="5">
    <source>
        <dbReference type="ARBA" id="ARBA00022723"/>
    </source>
</evidence>
<keyword evidence="9" id="KW-0732">Signal</keyword>
<dbReference type="Proteomes" id="UP000027195">
    <property type="component" value="Unassembled WGS sequence"/>
</dbReference>
<dbReference type="InterPro" id="IPR050364">
    <property type="entry name" value="Cytochrome_P450_fung"/>
</dbReference>
<accession>A0A067NBA7</accession>
<dbReference type="InterPro" id="IPR036396">
    <property type="entry name" value="Cyt_P450_sf"/>
</dbReference>
<dbReference type="PRINTS" id="PR00463">
    <property type="entry name" value="EP450I"/>
</dbReference>
<evidence type="ECO:0000256" key="2">
    <source>
        <dbReference type="ARBA" id="ARBA00005179"/>
    </source>
</evidence>
<proteinExistence type="inferred from homology"/>
<dbReference type="STRING" id="930990.A0A067NBA7"/>
<evidence type="ECO:0000256" key="4">
    <source>
        <dbReference type="ARBA" id="ARBA00022617"/>
    </source>
</evidence>
<feature type="chain" id="PRO_5001646439" description="Cytochrome P450" evidence="9">
    <location>
        <begin position="24"/>
        <end position="404"/>
    </location>
</feature>
<sequence length="404" mass="45026">MASVVTTTLLLGLAAFLSYRFRGSKNINPHRLPLPPGPKPEIIIGNAREIPAHSSWLQYTDWRETFGDIIHLEALGTHIIVLNSYKAARELLDLRVAYADRPVRIMDCELMGMGRTAFLSPYSEAWKSYSKHPGPFTTICDCAFCLEALILWLRINYLSFNLAGFTGKSLLMFAYGIAVNSVQDELIATVENLNDGSIRLAHPGAAFVDLVPILKHVPSWFPGAGFKRTAKAFKAELDDAVQRPFDHVKAELAAGTAVPSFTSNCLQDGSYSDYYTIWSAGSMYFAGTDTTLAALKTFFLAMALYPDVQKRAQVEVDRVTKSSALPTLEDRDSMPYIACLLKELQRWIPVAPMNLPHRLMESDYYEGTLSNGPPSYFLPEGSIVLANVWAITQDEANYKDQKRF</sequence>
<name>A0A067NBA7_BOTB1</name>
<dbReference type="GO" id="GO:0004497">
    <property type="term" value="F:monooxygenase activity"/>
    <property type="evidence" value="ECO:0007669"/>
    <property type="project" value="UniProtKB-KW"/>
</dbReference>
<evidence type="ECO:0000256" key="6">
    <source>
        <dbReference type="ARBA" id="ARBA00023002"/>
    </source>
</evidence>
<evidence type="ECO:0000313" key="10">
    <source>
        <dbReference type="EMBL" id="KDQ21382.1"/>
    </source>
</evidence>
<organism evidence="10 11">
    <name type="scientific">Botryobasidium botryosum (strain FD-172 SS1)</name>
    <dbReference type="NCBI Taxonomy" id="930990"/>
    <lineage>
        <taxon>Eukaryota</taxon>
        <taxon>Fungi</taxon>
        <taxon>Dikarya</taxon>
        <taxon>Basidiomycota</taxon>
        <taxon>Agaricomycotina</taxon>
        <taxon>Agaricomycetes</taxon>
        <taxon>Cantharellales</taxon>
        <taxon>Botryobasidiaceae</taxon>
        <taxon>Botryobasidium</taxon>
    </lineage>
</organism>
<keyword evidence="4" id="KW-0349">Heme</keyword>
<dbReference type="SUPFAM" id="SSF48264">
    <property type="entry name" value="Cytochrome P450"/>
    <property type="match status" value="1"/>
</dbReference>
<evidence type="ECO:0000256" key="7">
    <source>
        <dbReference type="ARBA" id="ARBA00023004"/>
    </source>
</evidence>
<dbReference type="EMBL" id="KL198016">
    <property type="protein sequence ID" value="KDQ21382.1"/>
    <property type="molecule type" value="Genomic_DNA"/>
</dbReference>
<dbReference type="PANTHER" id="PTHR46300">
    <property type="entry name" value="P450, PUTATIVE (EUROFUNG)-RELATED-RELATED"/>
    <property type="match status" value="1"/>
</dbReference>
<dbReference type="InterPro" id="IPR002401">
    <property type="entry name" value="Cyt_P450_E_grp-I"/>
</dbReference>
<dbReference type="InterPro" id="IPR001128">
    <property type="entry name" value="Cyt_P450"/>
</dbReference>
<reference evidence="11" key="1">
    <citation type="journal article" date="2014" name="Proc. Natl. Acad. Sci. U.S.A.">
        <title>Extensive sampling of basidiomycete genomes demonstrates inadequacy of the white-rot/brown-rot paradigm for wood decay fungi.</title>
        <authorList>
            <person name="Riley R."/>
            <person name="Salamov A.A."/>
            <person name="Brown D.W."/>
            <person name="Nagy L.G."/>
            <person name="Floudas D."/>
            <person name="Held B.W."/>
            <person name="Levasseur A."/>
            <person name="Lombard V."/>
            <person name="Morin E."/>
            <person name="Otillar R."/>
            <person name="Lindquist E.A."/>
            <person name="Sun H."/>
            <person name="LaButti K.M."/>
            <person name="Schmutz J."/>
            <person name="Jabbour D."/>
            <person name="Luo H."/>
            <person name="Baker S.E."/>
            <person name="Pisabarro A.G."/>
            <person name="Walton J.D."/>
            <person name="Blanchette R.A."/>
            <person name="Henrissat B."/>
            <person name="Martin F."/>
            <person name="Cullen D."/>
            <person name="Hibbett D.S."/>
            <person name="Grigoriev I.V."/>
        </authorList>
    </citation>
    <scope>NUCLEOTIDE SEQUENCE [LARGE SCALE GENOMIC DNA]</scope>
    <source>
        <strain evidence="11">FD-172 SS1</strain>
    </source>
</reference>
<keyword evidence="6" id="KW-0560">Oxidoreductase</keyword>
<evidence type="ECO:0000256" key="8">
    <source>
        <dbReference type="ARBA" id="ARBA00023033"/>
    </source>
</evidence>
<feature type="signal peptide" evidence="9">
    <location>
        <begin position="1"/>
        <end position="23"/>
    </location>
</feature>
<keyword evidence="8" id="KW-0503">Monooxygenase</keyword>
<evidence type="ECO:0008006" key="12">
    <source>
        <dbReference type="Google" id="ProtNLM"/>
    </source>
</evidence>
<evidence type="ECO:0000313" key="11">
    <source>
        <dbReference type="Proteomes" id="UP000027195"/>
    </source>
</evidence>
<dbReference type="PANTHER" id="PTHR46300:SF7">
    <property type="entry name" value="P450, PUTATIVE (EUROFUNG)-RELATED"/>
    <property type="match status" value="1"/>
</dbReference>
<dbReference type="InParanoid" id="A0A067NBA7"/>
<keyword evidence="7" id="KW-0408">Iron</keyword>
<evidence type="ECO:0000256" key="9">
    <source>
        <dbReference type="SAM" id="SignalP"/>
    </source>
</evidence>
<keyword evidence="5" id="KW-0479">Metal-binding</keyword>